<reference evidence="1" key="1">
    <citation type="submission" date="2023-07" db="EMBL/GenBank/DDBJ databases">
        <title>Sorghum-associated microbial communities from plants grown in Nebraska, USA.</title>
        <authorList>
            <person name="Schachtman D."/>
        </authorList>
    </citation>
    <scope>NUCLEOTIDE SEQUENCE</scope>
    <source>
        <strain evidence="1">DS2360</strain>
    </source>
</reference>
<protein>
    <submittedName>
        <fullName evidence="1">Uncharacterized protein</fullName>
    </submittedName>
</protein>
<sequence>MWLKFVKGLSSKENCKFLFIKLLILLYEKDRFLFDNGLFFKRIAYRIILPEVQIGCD</sequence>
<dbReference type="Proteomes" id="UP001184861">
    <property type="component" value="Unassembled WGS sequence"/>
</dbReference>
<organism evidence="1 2">
    <name type="scientific">Chryseobacterium rhizosphaerae</name>
    <dbReference type="NCBI Taxonomy" id="395937"/>
    <lineage>
        <taxon>Bacteria</taxon>
        <taxon>Pseudomonadati</taxon>
        <taxon>Bacteroidota</taxon>
        <taxon>Flavobacteriia</taxon>
        <taxon>Flavobacteriales</taxon>
        <taxon>Weeksellaceae</taxon>
        <taxon>Chryseobacterium group</taxon>
        <taxon>Chryseobacterium</taxon>
    </lineage>
</organism>
<dbReference type="EMBL" id="JAVDQY010000009">
    <property type="protein sequence ID" value="MDR6529192.1"/>
    <property type="molecule type" value="Genomic_DNA"/>
</dbReference>
<proteinExistence type="predicted"/>
<evidence type="ECO:0000313" key="1">
    <source>
        <dbReference type="EMBL" id="MDR6529192.1"/>
    </source>
</evidence>
<evidence type="ECO:0000313" key="2">
    <source>
        <dbReference type="Proteomes" id="UP001184861"/>
    </source>
</evidence>
<dbReference type="AlphaFoldDB" id="A0AAE3YEX6"/>
<gene>
    <name evidence="1" type="ORF">J2787_004636</name>
</gene>
<name>A0AAE3YEX6_9FLAO</name>
<comment type="caution">
    <text evidence="1">The sequence shown here is derived from an EMBL/GenBank/DDBJ whole genome shotgun (WGS) entry which is preliminary data.</text>
</comment>
<accession>A0AAE3YEX6</accession>